<feature type="domain" description="Glutaredoxin" evidence="4">
    <location>
        <begin position="70"/>
        <end position="132"/>
    </location>
</feature>
<dbReference type="PROSITE" id="PS51354">
    <property type="entry name" value="GLUTAREDOXIN_2"/>
    <property type="match status" value="1"/>
</dbReference>
<name>A0A443PTB7_9MAGN</name>
<dbReference type="NCBIfam" id="TIGR02180">
    <property type="entry name" value="GRX_euk"/>
    <property type="match status" value="1"/>
</dbReference>
<evidence type="ECO:0000256" key="3">
    <source>
        <dbReference type="SAM" id="MobiDB-lite"/>
    </source>
</evidence>
<dbReference type="SUPFAM" id="SSF52833">
    <property type="entry name" value="Thioredoxin-like"/>
    <property type="match status" value="1"/>
</dbReference>
<dbReference type="GO" id="GO:0034599">
    <property type="term" value="P:cellular response to oxidative stress"/>
    <property type="evidence" value="ECO:0007669"/>
    <property type="project" value="TreeGrafter"/>
</dbReference>
<evidence type="ECO:0000313" key="6">
    <source>
        <dbReference type="Proteomes" id="UP000283530"/>
    </source>
</evidence>
<dbReference type="STRING" id="337451.A0A443PTB7"/>
<evidence type="ECO:0000256" key="1">
    <source>
        <dbReference type="ARBA" id="ARBA00007190"/>
    </source>
</evidence>
<comment type="similarity">
    <text evidence="1">Belongs to the glutaredoxin family. CPYC subfamily.</text>
</comment>
<dbReference type="InterPro" id="IPR014025">
    <property type="entry name" value="Glutaredoxin_subgr"/>
</dbReference>
<dbReference type="Proteomes" id="UP000283530">
    <property type="component" value="Unassembled WGS sequence"/>
</dbReference>
<dbReference type="InterPro" id="IPR011899">
    <property type="entry name" value="Glutaredoxin_euk/vir"/>
</dbReference>
<dbReference type="InterPro" id="IPR036249">
    <property type="entry name" value="Thioredoxin-like_sf"/>
</dbReference>
<evidence type="ECO:0000259" key="4">
    <source>
        <dbReference type="Pfam" id="PF00462"/>
    </source>
</evidence>
<dbReference type="PANTHER" id="PTHR45694:SF13">
    <property type="entry name" value="GLUTAREDOXIN-C1"/>
    <property type="match status" value="1"/>
</dbReference>
<evidence type="ECO:0000256" key="2">
    <source>
        <dbReference type="ARBA" id="ARBA00023284"/>
    </source>
</evidence>
<proteinExistence type="inferred from homology"/>
<evidence type="ECO:0000313" key="5">
    <source>
        <dbReference type="EMBL" id="RWR94020.1"/>
    </source>
</evidence>
<accession>A0A443PTB7</accession>
<dbReference type="PRINTS" id="PR00160">
    <property type="entry name" value="GLUTAREDOXIN"/>
</dbReference>
<dbReference type="InterPro" id="IPR002109">
    <property type="entry name" value="Glutaredoxin"/>
</dbReference>
<reference evidence="5 6" key="1">
    <citation type="journal article" date="2019" name="Nat. Plants">
        <title>Stout camphor tree genome fills gaps in understanding of flowering plant genome evolution.</title>
        <authorList>
            <person name="Chaw S.M."/>
            <person name="Liu Y.C."/>
            <person name="Wu Y.W."/>
            <person name="Wang H.Y."/>
            <person name="Lin C.I."/>
            <person name="Wu C.S."/>
            <person name="Ke H.M."/>
            <person name="Chang L.Y."/>
            <person name="Hsu C.Y."/>
            <person name="Yang H.T."/>
            <person name="Sudianto E."/>
            <person name="Hsu M.H."/>
            <person name="Wu K.P."/>
            <person name="Wang L.N."/>
            <person name="Leebens-Mack J.H."/>
            <person name="Tsai I.J."/>
        </authorList>
    </citation>
    <scope>NUCLEOTIDE SEQUENCE [LARGE SCALE GENOMIC DNA]</scope>
    <source>
        <strain evidence="6">cv. Chaw 1501</strain>
        <tissue evidence="5">Young leaves</tissue>
    </source>
</reference>
<feature type="compositionally biased region" description="Low complexity" evidence="3">
    <location>
        <begin position="19"/>
        <end position="29"/>
    </location>
</feature>
<dbReference type="GO" id="GO:0015038">
    <property type="term" value="F:glutathione disulfide oxidoreductase activity"/>
    <property type="evidence" value="ECO:0007669"/>
    <property type="project" value="TreeGrafter"/>
</dbReference>
<comment type="caution">
    <text evidence="5">The sequence shown here is derived from an EMBL/GenBank/DDBJ whole genome shotgun (WGS) entry which is preliminary data.</text>
</comment>
<sequence length="164" mass="17093">MLVSLLNAELPTLSERKSSSLSSSSTINSGGRRNLMGGLFSSSKNNAEEPEVGSDMALVKAKDLVSANPVMVFSKTYCGYCSRVKKLLSDLGANYKVIELDVESDGDAIQSALIEWTGQRTVPNVFIGGNHVGGCDNVMAQHNGGKLVPLLTEAGAVAKAGGSS</sequence>
<dbReference type="FunFam" id="3.40.30.10:FF:000093">
    <property type="entry name" value="Glutaredoxin 2"/>
    <property type="match status" value="1"/>
</dbReference>
<keyword evidence="2" id="KW-0676">Redox-active center</keyword>
<dbReference type="GO" id="GO:0005737">
    <property type="term" value="C:cytoplasm"/>
    <property type="evidence" value="ECO:0007669"/>
    <property type="project" value="TreeGrafter"/>
</dbReference>
<protein>
    <submittedName>
        <fullName evidence="5">Glutaredoxin</fullName>
    </submittedName>
</protein>
<dbReference type="CDD" id="cd03419">
    <property type="entry name" value="GRX_GRXh_1_2_like"/>
    <property type="match status" value="1"/>
</dbReference>
<dbReference type="AlphaFoldDB" id="A0A443PTB7"/>
<feature type="region of interest" description="Disordered" evidence="3">
    <location>
        <begin position="17"/>
        <end position="51"/>
    </location>
</feature>
<dbReference type="PANTHER" id="PTHR45694">
    <property type="entry name" value="GLUTAREDOXIN 2"/>
    <property type="match status" value="1"/>
</dbReference>
<dbReference type="EMBL" id="QPKB01000010">
    <property type="protein sequence ID" value="RWR94020.1"/>
    <property type="molecule type" value="Genomic_DNA"/>
</dbReference>
<dbReference type="Gene3D" id="3.40.30.10">
    <property type="entry name" value="Glutaredoxin"/>
    <property type="match status" value="1"/>
</dbReference>
<gene>
    <name evidence="5" type="ORF">CKAN_02329800</name>
</gene>
<dbReference type="Pfam" id="PF00462">
    <property type="entry name" value="Glutaredoxin"/>
    <property type="match status" value="1"/>
</dbReference>
<dbReference type="OrthoDB" id="418495at2759"/>
<organism evidence="5 6">
    <name type="scientific">Cinnamomum micranthum f. kanehirae</name>
    <dbReference type="NCBI Taxonomy" id="337451"/>
    <lineage>
        <taxon>Eukaryota</taxon>
        <taxon>Viridiplantae</taxon>
        <taxon>Streptophyta</taxon>
        <taxon>Embryophyta</taxon>
        <taxon>Tracheophyta</taxon>
        <taxon>Spermatophyta</taxon>
        <taxon>Magnoliopsida</taxon>
        <taxon>Magnoliidae</taxon>
        <taxon>Laurales</taxon>
        <taxon>Lauraceae</taxon>
        <taxon>Cinnamomum</taxon>
    </lineage>
</organism>
<keyword evidence="6" id="KW-1185">Reference proteome</keyword>